<comment type="caution">
    <text evidence="5">The sequence shown here is derived from an EMBL/GenBank/DDBJ whole genome shotgun (WGS) entry which is preliminary data.</text>
</comment>
<dbReference type="SUPFAM" id="SSF49764">
    <property type="entry name" value="HSP20-like chaperones"/>
    <property type="match status" value="1"/>
</dbReference>
<dbReference type="InterPro" id="IPR002110">
    <property type="entry name" value="Ankyrin_rpt"/>
</dbReference>
<dbReference type="InterPro" id="IPR036249">
    <property type="entry name" value="Thioredoxin-like_sf"/>
</dbReference>
<dbReference type="SUPFAM" id="SSF48403">
    <property type="entry name" value="Ankyrin repeat"/>
    <property type="match status" value="1"/>
</dbReference>
<dbReference type="Proteomes" id="UP000626109">
    <property type="component" value="Unassembled WGS sequence"/>
</dbReference>
<organism evidence="5 6">
    <name type="scientific">Polarella glacialis</name>
    <name type="common">Dinoflagellate</name>
    <dbReference type="NCBI Taxonomy" id="89957"/>
    <lineage>
        <taxon>Eukaryota</taxon>
        <taxon>Sar</taxon>
        <taxon>Alveolata</taxon>
        <taxon>Dinophyceae</taxon>
        <taxon>Suessiales</taxon>
        <taxon>Suessiaceae</taxon>
        <taxon>Polarella</taxon>
    </lineage>
</organism>
<feature type="repeat" description="ANK" evidence="2">
    <location>
        <begin position="747"/>
        <end position="779"/>
    </location>
</feature>
<dbReference type="SUPFAM" id="SSF52833">
    <property type="entry name" value="Thioredoxin-like"/>
    <property type="match status" value="1"/>
</dbReference>
<dbReference type="InterPro" id="IPR007052">
    <property type="entry name" value="CS_dom"/>
</dbReference>
<dbReference type="GO" id="GO:0006457">
    <property type="term" value="P:protein folding"/>
    <property type="evidence" value="ECO:0007669"/>
    <property type="project" value="TreeGrafter"/>
</dbReference>
<evidence type="ECO:0000256" key="2">
    <source>
        <dbReference type="PROSITE-ProRule" id="PRU00023"/>
    </source>
</evidence>
<keyword evidence="2" id="KW-0040">ANK repeat</keyword>
<feature type="region of interest" description="Disordered" evidence="3">
    <location>
        <begin position="316"/>
        <end position="411"/>
    </location>
</feature>
<feature type="non-terminal residue" evidence="5">
    <location>
        <position position="1"/>
    </location>
</feature>
<feature type="compositionally biased region" description="Basic and acidic residues" evidence="3">
    <location>
        <begin position="359"/>
        <end position="372"/>
    </location>
</feature>
<dbReference type="PROSITE" id="PS50088">
    <property type="entry name" value="ANK_REPEAT"/>
    <property type="match status" value="1"/>
</dbReference>
<dbReference type="CDD" id="cd06463">
    <property type="entry name" value="p23_like"/>
    <property type="match status" value="1"/>
</dbReference>
<dbReference type="Gene3D" id="2.60.40.790">
    <property type="match status" value="1"/>
</dbReference>
<gene>
    <name evidence="5" type="ORF">PGLA2088_LOCUS43497</name>
</gene>
<dbReference type="InterPro" id="IPR036770">
    <property type="entry name" value="Ankyrin_rpt-contain_sf"/>
</dbReference>
<dbReference type="PANTHER" id="PTHR18929">
    <property type="entry name" value="PROTEIN DISULFIDE ISOMERASE"/>
    <property type="match status" value="1"/>
</dbReference>
<dbReference type="Gene3D" id="3.40.30.10">
    <property type="entry name" value="Glutaredoxin"/>
    <property type="match status" value="3"/>
</dbReference>
<evidence type="ECO:0000259" key="4">
    <source>
        <dbReference type="PROSITE" id="PS51203"/>
    </source>
</evidence>
<evidence type="ECO:0000256" key="3">
    <source>
        <dbReference type="SAM" id="MobiDB-lite"/>
    </source>
</evidence>
<reference evidence="5" key="1">
    <citation type="submission" date="2021-02" db="EMBL/GenBank/DDBJ databases">
        <authorList>
            <person name="Dougan E. K."/>
            <person name="Rhodes N."/>
            <person name="Thang M."/>
            <person name="Chan C."/>
        </authorList>
    </citation>
    <scope>NUCLEOTIDE SEQUENCE</scope>
</reference>
<comment type="similarity">
    <text evidence="1">Belongs to the protein disulfide isomerase family.</text>
</comment>
<sequence>DTNNSNTTQRAMTAFRSLCETRRGTNASQHVLCCLMDQSYSYYQRDYGTHEPYPFPFFGLTKKLGFGEGDRFGYPFKEPANKTVHQFFGGPKRAAKDMSAWIGRVLAGRIPPSHESGVMPNRSKWARGEVLEVVWKTFQQDINGSTADILLELYDNQRKKTSILTATMDVIALTLKDYSNMKVARMEVSQNFVPHIFGRKQYSKDTEYYWIPPSMENGELTPMVPVKFSGAAEEATPKKLLSFLKKHSISSWSLKEALEASEDLSEEILGRARIEQREDDRADEDKQAMIKKMMTTLKKEKGLVDVGEMMNLKKAADTLGEKPEEKKASAGKGGKKSSQTTSTPEETEKKLAERRKKLKREEEKDKENTRKEKEKRKKRKEADKLRDEKKKAEKAEVEARERKAREERKRKLDEERARLPFTALFSWGQSKEQIRMTVSIPLLLSDTLNVSITSDRVGIRALDGRNRTYILEFELREFVVPDNSSWSLKYSEANPLDPSPDGVLLLLTKETLHRWDRLAQDHVAVKQFMKHDWVQDDGELEDEKEDVELPSGLTLDLSQRWVLFASQLSCFGKTDLGSEERAWRSTVTLTGPVGAHRLQGTARPLQSRCFIECFSPGFTSEDCHHASSSSSALSEALALEALALLENVQLPLSRAAGVNLLDSLYVLTMPGPSSASEARPEALSRRSLLDVAVEGRVRIAIPLLRLRKMHLELLDVLSFEDVIRVDDEDGVAAYLEAGMCPDCRANAGRPVLMVAAAVKAGKVLQLLLAHGANVHQRSGFGGWTGLMWAAHVGWLEGCQAMLAAGACCADLNDQGVAAAQVAARQGHTVDAGKSSRNVRTNLLPDARRHTGMAEPYHIRVDVPALAHSLSTMFVWIYAVVAPRFPWCDKCKEKDKHFEKAARYSKGKEHLDAVLFTTLDVREDKYFAKRHNITCSEECELMIFKKDEPDEPYVVPGRRFSEEIQIDCYKHLLPAVSVVVDKDQLDRVTSAFDTAMVGFFKGSKGEDAWYSRFRAVARQLRGHALFGAVFDGKTPRDLGIDRDAAPALRLTAPPDSEAAASDRPAPEGTERPLILLFKPKENRHVEFTGELTLENLARFSKVLSVPLISQYSFESRQKYQELKVPLGMLWLDGDDEDREENRVAKEVLTRLAHRFSGHLVFVTLNNTRDAMLMRPMALDPRRVPAFGISATDEADALRFGFDLQAKTREEFNGFWGNQELSYARLESFCASFLEGTLEASHESAELSPSYVWPGPGYVHEVVWKTFRDSVYRCDHDVLLELYSPFRPQHRTYGTVLELVAEALENVTGLKIARMDTANNYVLPEFGVSDKEKASTIVFLPAAPERHRKIRRFAGKVNGRAEDLPERLLRFVHRETRGQSDWDLAEQVAWAKQEAQKRIRRLKLLEKDYEKKMQEEWMQKEMEEFERYKKLGKFDNMNL</sequence>
<dbReference type="Pfam" id="PF12796">
    <property type="entry name" value="Ank_2"/>
    <property type="match status" value="1"/>
</dbReference>
<dbReference type="GO" id="GO:0003756">
    <property type="term" value="F:protein disulfide isomerase activity"/>
    <property type="evidence" value="ECO:0007669"/>
    <property type="project" value="TreeGrafter"/>
</dbReference>
<dbReference type="CDD" id="cd02981">
    <property type="entry name" value="PDI_b_family"/>
    <property type="match status" value="1"/>
</dbReference>
<feature type="domain" description="CS" evidence="4">
    <location>
        <begin position="420"/>
        <end position="519"/>
    </location>
</feature>
<accession>A0A813LCD5</accession>
<dbReference type="PROSITE" id="PS51203">
    <property type="entry name" value="CS"/>
    <property type="match status" value="1"/>
</dbReference>
<dbReference type="EMBL" id="CAJNNW010034826">
    <property type="protein sequence ID" value="CAE8724026.1"/>
    <property type="molecule type" value="Genomic_DNA"/>
</dbReference>
<evidence type="ECO:0000313" key="6">
    <source>
        <dbReference type="Proteomes" id="UP000626109"/>
    </source>
</evidence>
<dbReference type="Gene3D" id="1.25.40.20">
    <property type="entry name" value="Ankyrin repeat-containing domain"/>
    <property type="match status" value="1"/>
</dbReference>
<name>A0A813LCD5_POLGL</name>
<feature type="compositionally biased region" description="Basic and acidic residues" evidence="3">
    <location>
        <begin position="380"/>
        <end position="411"/>
    </location>
</feature>
<dbReference type="InterPro" id="IPR008978">
    <property type="entry name" value="HSP20-like_chaperone"/>
</dbReference>
<dbReference type="Pfam" id="PF13848">
    <property type="entry name" value="Thioredoxin_6"/>
    <property type="match status" value="1"/>
</dbReference>
<dbReference type="GO" id="GO:0034976">
    <property type="term" value="P:response to endoplasmic reticulum stress"/>
    <property type="evidence" value="ECO:0007669"/>
    <property type="project" value="TreeGrafter"/>
</dbReference>
<evidence type="ECO:0000256" key="1">
    <source>
        <dbReference type="ARBA" id="ARBA00006347"/>
    </source>
</evidence>
<proteinExistence type="inferred from homology"/>
<evidence type="ECO:0000313" key="5">
    <source>
        <dbReference type="EMBL" id="CAE8724026.1"/>
    </source>
</evidence>
<dbReference type="GO" id="GO:0005783">
    <property type="term" value="C:endoplasmic reticulum"/>
    <property type="evidence" value="ECO:0007669"/>
    <property type="project" value="TreeGrafter"/>
</dbReference>
<dbReference type="Pfam" id="PF04969">
    <property type="entry name" value="CS"/>
    <property type="match status" value="1"/>
</dbReference>
<protein>
    <recommendedName>
        <fullName evidence="4">CS domain-containing protein</fullName>
    </recommendedName>
</protein>
<feature type="compositionally biased region" description="Basic and acidic residues" evidence="3">
    <location>
        <begin position="316"/>
        <end position="328"/>
    </location>
</feature>